<protein>
    <submittedName>
        <fullName evidence="6">GntR family transcriptional regulator</fullName>
    </submittedName>
</protein>
<keyword evidence="3" id="KW-0804">Transcription</keyword>
<evidence type="ECO:0000259" key="5">
    <source>
        <dbReference type="PROSITE" id="PS50949"/>
    </source>
</evidence>
<dbReference type="InterPro" id="IPR011663">
    <property type="entry name" value="UTRA"/>
</dbReference>
<dbReference type="InterPro" id="IPR036388">
    <property type="entry name" value="WH-like_DNA-bd_sf"/>
</dbReference>
<proteinExistence type="predicted"/>
<dbReference type="InterPro" id="IPR000524">
    <property type="entry name" value="Tscrpt_reg_HTH_GntR"/>
</dbReference>
<dbReference type="SUPFAM" id="SSF64288">
    <property type="entry name" value="Chorismate lyase-like"/>
    <property type="match status" value="1"/>
</dbReference>
<keyword evidence="7" id="KW-1185">Reference proteome</keyword>
<dbReference type="InterPro" id="IPR036390">
    <property type="entry name" value="WH_DNA-bd_sf"/>
</dbReference>
<dbReference type="EMBL" id="JBHSWH010000001">
    <property type="protein sequence ID" value="MFC6704562.1"/>
    <property type="molecule type" value="Genomic_DNA"/>
</dbReference>
<dbReference type="Gene3D" id="1.10.10.10">
    <property type="entry name" value="Winged helix-like DNA-binding domain superfamily/Winged helix DNA-binding domain"/>
    <property type="match status" value="1"/>
</dbReference>
<name>A0ABW2ACN2_9MICO</name>
<sequence>MDSAPQGARRAMVEQQLRELIDTLEVGAALPTERTLAERWGVARMTIREALMTLTREGRLLATRGKGTFVQPPPIALRVRLGSFAAELDRAHLNPTTTTLDRRRDPEPPADARQHLRLRAGAGAAYIERLRLGDGQPLALERAWFPMRFARPLLSGEPPESTFEWMAEQGITPDAGEESVSAGAPHPDEARLLSIPATSTVIRLIRRSTRAGRPVEFSQAVLPASRYELWFPLSTTD</sequence>
<dbReference type="PANTHER" id="PTHR44846:SF17">
    <property type="entry name" value="GNTR-FAMILY TRANSCRIPTIONAL REGULATOR"/>
    <property type="match status" value="1"/>
</dbReference>
<dbReference type="PROSITE" id="PS50949">
    <property type="entry name" value="HTH_GNTR"/>
    <property type="match status" value="1"/>
</dbReference>
<keyword evidence="2" id="KW-0238">DNA-binding</keyword>
<dbReference type="InterPro" id="IPR050679">
    <property type="entry name" value="Bact_HTH_transcr_reg"/>
</dbReference>
<dbReference type="SUPFAM" id="SSF46785">
    <property type="entry name" value="Winged helix' DNA-binding domain"/>
    <property type="match status" value="1"/>
</dbReference>
<keyword evidence="1" id="KW-0805">Transcription regulation</keyword>
<dbReference type="RefSeq" id="WP_382398905.1">
    <property type="nucleotide sequence ID" value="NZ_JBHSWH010000001.1"/>
</dbReference>
<gene>
    <name evidence="6" type="ORF">ACFQDH_04585</name>
</gene>
<dbReference type="PRINTS" id="PR00035">
    <property type="entry name" value="HTHGNTR"/>
</dbReference>
<feature type="compositionally biased region" description="Basic and acidic residues" evidence="4">
    <location>
        <begin position="100"/>
        <end position="114"/>
    </location>
</feature>
<dbReference type="SMART" id="SM00866">
    <property type="entry name" value="UTRA"/>
    <property type="match status" value="1"/>
</dbReference>
<evidence type="ECO:0000256" key="3">
    <source>
        <dbReference type="ARBA" id="ARBA00023163"/>
    </source>
</evidence>
<comment type="caution">
    <text evidence="6">The sequence shown here is derived from an EMBL/GenBank/DDBJ whole genome shotgun (WGS) entry which is preliminary data.</text>
</comment>
<dbReference type="Gene3D" id="3.40.1410.10">
    <property type="entry name" value="Chorismate lyase-like"/>
    <property type="match status" value="1"/>
</dbReference>
<dbReference type="SMART" id="SM00345">
    <property type="entry name" value="HTH_GNTR"/>
    <property type="match status" value="1"/>
</dbReference>
<dbReference type="Pfam" id="PF07702">
    <property type="entry name" value="UTRA"/>
    <property type="match status" value="1"/>
</dbReference>
<dbReference type="PANTHER" id="PTHR44846">
    <property type="entry name" value="MANNOSYL-D-GLYCERATE TRANSPORT/METABOLISM SYSTEM REPRESSOR MNGR-RELATED"/>
    <property type="match status" value="1"/>
</dbReference>
<evidence type="ECO:0000256" key="2">
    <source>
        <dbReference type="ARBA" id="ARBA00023125"/>
    </source>
</evidence>
<accession>A0ABW2ACN2</accession>
<evidence type="ECO:0000256" key="1">
    <source>
        <dbReference type="ARBA" id="ARBA00023015"/>
    </source>
</evidence>
<feature type="region of interest" description="Disordered" evidence="4">
    <location>
        <begin position="94"/>
        <end position="114"/>
    </location>
</feature>
<dbReference type="Pfam" id="PF00392">
    <property type="entry name" value="GntR"/>
    <property type="match status" value="1"/>
</dbReference>
<dbReference type="Proteomes" id="UP001596298">
    <property type="component" value="Unassembled WGS sequence"/>
</dbReference>
<evidence type="ECO:0000313" key="6">
    <source>
        <dbReference type="EMBL" id="MFC6704562.1"/>
    </source>
</evidence>
<dbReference type="InterPro" id="IPR028978">
    <property type="entry name" value="Chorismate_lyase_/UTRA_dom_sf"/>
</dbReference>
<organism evidence="6 7">
    <name type="scientific">Flexivirga alba</name>
    <dbReference type="NCBI Taxonomy" id="702742"/>
    <lineage>
        <taxon>Bacteria</taxon>
        <taxon>Bacillati</taxon>
        <taxon>Actinomycetota</taxon>
        <taxon>Actinomycetes</taxon>
        <taxon>Micrococcales</taxon>
        <taxon>Dermacoccaceae</taxon>
        <taxon>Flexivirga</taxon>
    </lineage>
</organism>
<dbReference type="CDD" id="cd07377">
    <property type="entry name" value="WHTH_GntR"/>
    <property type="match status" value="1"/>
</dbReference>
<reference evidence="7" key="1">
    <citation type="journal article" date="2019" name="Int. J. Syst. Evol. Microbiol.">
        <title>The Global Catalogue of Microorganisms (GCM) 10K type strain sequencing project: providing services to taxonomists for standard genome sequencing and annotation.</title>
        <authorList>
            <consortium name="The Broad Institute Genomics Platform"/>
            <consortium name="The Broad Institute Genome Sequencing Center for Infectious Disease"/>
            <person name="Wu L."/>
            <person name="Ma J."/>
        </authorList>
    </citation>
    <scope>NUCLEOTIDE SEQUENCE [LARGE SCALE GENOMIC DNA]</scope>
    <source>
        <strain evidence="7">CCUG 58127</strain>
    </source>
</reference>
<evidence type="ECO:0000256" key="4">
    <source>
        <dbReference type="SAM" id="MobiDB-lite"/>
    </source>
</evidence>
<evidence type="ECO:0000313" key="7">
    <source>
        <dbReference type="Proteomes" id="UP001596298"/>
    </source>
</evidence>
<feature type="domain" description="HTH gntR-type" evidence="5">
    <location>
        <begin position="6"/>
        <end position="73"/>
    </location>
</feature>